<evidence type="ECO:0000313" key="3">
    <source>
        <dbReference type="Proteomes" id="UP000539111"/>
    </source>
</evidence>
<dbReference type="RefSeq" id="WP_179429231.1">
    <property type="nucleotide sequence ID" value="NZ_JACBZP010000001.1"/>
</dbReference>
<dbReference type="AlphaFoldDB" id="A0A7Z0IJ16"/>
<reference evidence="2 3" key="1">
    <citation type="submission" date="2020-07" db="EMBL/GenBank/DDBJ databases">
        <title>Sequencing the genomes of 1000 actinobacteria strains.</title>
        <authorList>
            <person name="Klenk H.-P."/>
        </authorList>
    </citation>
    <scope>NUCLEOTIDE SEQUENCE [LARGE SCALE GENOMIC DNA]</scope>
    <source>
        <strain evidence="2 3">DSM 26341</strain>
    </source>
</reference>
<name>A0A7Z0IJ16_9MICO</name>
<proteinExistence type="predicted"/>
<evidence type="ECO:0008006" key="4">
    <source>
        <dbReference type="Google" id="ProtNLM"/>
    </source>
</evidence>
<protein>
    <recommendedName>
        <fullName evidence="4">ATP/GTP-binding protein</fullName>
    </recommendedName>
</protein>
<keyword evidence="3" id="KW-1185">Reference proteome</keyword>
<gene>
    <name evidence="2" type="ORF">BJY26_003267</name>
</gene>
<feature type="region of interest" description="Disordered" evidence="1">
    <location>
        <begin position="1"/>
        <end position="44"/>
    </location>
</feature>
<organism evidence="2 3">
    <name type="scientific">Spelaeicoccus albus</name>
    <dbReference type="NCBI Taxonomy" id="1280376"/>
    <lineage>
        <taxon>Bacteria</taxon>
        <taxon>Bacillati</taxon>
        <taxon>Actinomycetota</taxon>
        <taxon>Actinomycetes</taxon>
        <taxon>Micrococcales</taxon>
        <taxon>Brevibacteriaceae</taxon>
        <taxon>Spelaeicoccus</taxon>
    </lineage>
</organism>
<comment type="caution">
    <text evidence="2">The sequence shown here is derived from an EMBL/GenBank/DDBJ whole genome shotgun (WGS) entry which is preliminary data.</text>
</comment>
<sequence length="107" mass="11939">MPRSNRPRRRGKKQSAGPEEGRDLESALTGMPRHVSGADGDWTMRRVRGGDKAYRCPGCDQLIAPGTAHTVAWRADDVLGSDHALTSRRHWHDACWAARGRRGPTRR</sequence>
<dbReference type="EMBL" id="JACBZP010000001">
    <property type="protein sequence ID" value="NYI68961.1"/>
    <property type="molecule type" value="Genomic_DNA"/>
</dbReference>
<feature type="compositionally biased region" description="Basic residues" evidence="1">
    <location>
        <begin position="1"/>
        <end position="13"/>
    </location>
</feature>
<evidence type="ECO:0000313" key="2">
    <source>
        <dbReference type="EMBL" id="NYI68961.1"/>
    </source>
</evidence>
<accession>A0A7Z0IJ16</accession>
<dbReference type="Proteomes" id="UP000539111">
    <property type="component" value="Unassembled WGS sequence"/>
</dbReference>
<evidence type="ECO:0000256" key="1">
    <source>
        <dbReference type="SAM" id="MobiDB-lite"/>
    </source>
</evidence>